<feature type="domain" description="Tail spike" evidence="1">
    <location>
        <begin position="93"/>
        <end position="353"/>
    </location>
</feature>
<proteinExistence type="predicted"/>
<dbReference type="SUPFAM" id="SSF69864">
    <property type="entry name" value="Argininosuccinate synthetase, C-terminal domain"/>
    <property type="match status" value="1"/>
</dbReference>
<protein>
    <recommendedName>
        <fullName evidence="1">Tail spike domain-containing protein</fullName>
    </recommendedName>
</protein>
<keyword evidence="3" id="KW-1185">Reference proteome</keyword>
<dbReference type="Gene3D" id="3.90.1260.10">
    <property type="entry name" value="Argininosuccinate synthetase, chain A, domain 2"/>
    <property type="match status" value="1"/>
</dbReference>
<evidence type="ECO:0000259" key="1">
    <source>
        <dbReference type="Pfam" id="PF06605"/>
    </source>
</evidence>
<dbReference type="EMBL" id="BMBA01000001">
    <property type="protein sequence ID" value="GFZ31229.1"/>
    <property type="molecule type" value="Genomic_DNA"/>
</dbReference>
<dbReference type="InterPro" id="IPR007119">
    <property type="entry name" value="Phage_tail_spike_N"/>
</dbReference>
<reference evidence="2 3" key="1">
    <citation type="journal article" date="2021" name="Int. J. Syst. Evol. Microbiol.">
        <title>Clostridium zeae sp. nov., isolated from corn silage.</title>
        <authorList>
            <person name="Kobayashi H."/>
            <person name="Tanizawa Y."/>
            <person name="Yagura M."/>
            <person name="Sakamoto M."/>
            <person name="Ohkuma M."/>
            <person name="Tohno M."/>
        </authorList>
    </citation>
    <scope>NUCLEOTIDE SEQUENCE [LARGE SCALE GENOMIC DNA]</scope>
    <source>
        <strain evidence="2 3">CSC2</strain>
    </source>
</reference>
<evidence type="ECO:0000313" key="2">
    <source>
        <dbReference type="EMBL" id="GFZ31229.1"/>
    </source>
</evidence>
<accession>A0ABQ1E966</accession>
<comment type="caution">
    <text evidence="2">The sequence shown here is derived from an EMBL/GenBank/DDBJ whole genome shotgun (WGS) entry which is preliminary data.</text>
</comment>
<organism evidence="2 3">
    <name type="scientific">Clostridium zeae</name>
    <dbReference type="NCBI Taxonomy" id="2759022"/>
    <lineage>
        <taxon>Bacteria</taxon>
        <taxon>Bacillati</taxon>
        <taxon>Bacillota</taxon>
        <taxon>Clostridia</taxon>
        <taxon>Eubacteriales</taxon>
        <taxon>Clostridiaceae</taxon>
        <taxon>Clostridium</taxon>
    </lineage>
</organism>
<dbReference type="RefSeq" id="WP_206869367.1">
    <property type="nucleotide sequence ID" value="NZ_BMBA01000001.1"/>
</dbReference>
<dbReference type="Proteomes" id="UP000663802">
    <property type="component" value="Unassembled WGS sequence"/>
</dbReference>
<dbReference type="InterPro" id="IPR010572">
    <property type="entry name" value="Tail_dom"/>
</dbReference>
<dbReference type="Pfam" id="PF06605">
    <property type="entry name" value="Prophage_tail"/>
    <property type="match status" value="1"/>
</dbReference>
<dbReference type="NCBIfam" id="TIGR01665">
    <property type="entry name" value="put_anti_recept"/>
    <property type="match status" value="1"/>
</dbReference>
<name>A0ABQ1E966_9CLOT</name>
<sequence length="674" mass="76041">MITVHDRLITDFDNNGLAILTNVMKAEVEEIINSDYKLTLVYPLADKKAQYLVKDNIIKVPTPLGTDLFRIYKTRKSLQDSNNIECLCRHISYDLERNFMEDVRPTNLNGYNALNWLKNNTAFPCNFSFSSDIQTLNTAYYVRKNLLEAIMSTDDNSFLSVWGGELERRNFNFNVLTQLGSDRGFKISQGKNMTGIEESIEGTEVTRVMTTGRDDNDQPLLIPEKYVDSPLINNYISPSIKTVDFPNIKVSREDAQTDYPNNEAVYEELRRQVNLMYSEQHIDRPSVNYTVDFADLSRTDLYKDLSILQQLYIGDICSIYSNKLKLDLKARLRSYAYDCILKKYTKLELGDYTKRDYAVSNILNNKIITVATDNYVIGNKLKQALGGHVIKREGEILICDTDNIATAAKVWRWNLNGLGYSSTGYNGDFPVAITMDGEIVANFIKTGELDASLIKVGVLKSENEITWINMNDGTFNFANKFKFDGSQFFFDGDLITDLDGSVITGRIKSVDGTVDIDLSNGGFRIGGRSGDTAIHTNSYSRWSHSNGTYSQSDAEGFFNIQGNQKRGYHFLSLAAPGAGTQSTGARVQLPDQFKGKDFDIAISLSKIMAPGSVFPNTIDLFTDTKFGVAYCYIINKNIQDGWFEYASWGFWDYIQDNVLHTAFVPLECSYVVTA</sequence>
<gene>
    <name evidence="2" type="ORF">CSC2_17550</name>
</gene>
<evidence type="ECO:0000313" key="3">
    <source>
        <dbReference type="Proteomes" id="UP000663802"/>
    </source>
</evidence>
<dbReference type="InterPro" id="IPR024074">
    <property type="entry name" value="AS_cat/multimer_dom_body"/>
</dbReference>